<dbReference type="InterPro" id="IPR033739">
    <property type="entry name" value="M10A_MMP"/>
</dbReference>
<dbReference type="GO" id="GO:0004222">
    <property type="term" value="F:metalloendopeptidase activity"/>
    <property type="evidence" value="ECO:0007669"/>
    <property type="project" value="InterPro"/>
</dbReference>
<dbReference type="InterPro" id="IPR006026">
    <property type="entry name" value="Peptidase_Metallo"/>
</dbReference>
<feature type="binding site" evidence="9">
    <location>
        <position position="95"/>
    </location>
    <ligand>
        <name>Ca(2+)</name>
        <dbReference type="ChEBI" id="CHEBI:29108"/>
        <label>3</label>
    </ligand>
</feature>
<evidence type="ECO:0000259" key="11">
    <source>
        <dbReference type="SMART" id="SM00235"/>
    </source>
</evidence>
<dbReference type="SUPFAM" id="SSF55486">
    <property type="entry name" value="Metalloproteases ('zincins'), catalytic domain"/>
    <property type="match status" value="1"/>
</dbReference>
<dbReference type="Gene3D" id="3.40.390.10">
    <property type="entry name" value="Collagenase (Catalytic Domain)"/>
    <property type="match status" value="1"/>
</dbReference>
<feature type="binding site" evidence="9">
    <location>
        <position position="160"/>
    </location>
    <ligand>
        <name>Zn(2+)</name>
        <dbReference type="ChEBI" id="CHEBI:29105"/>
        <label>2</label>
        <note>catalytic</note>
    </ligand>
</feature>
<name>A0AAW0SXK2_SCYPA</name>
<comment type="caution">
    <text evidence="12">The sequence shown here is derived from an EMBL/GenBank/DDBJ whole genome shotgun (WGS) entry which is preliminary data.</text>
</comment>
<dbReference type="GO" id="GO:0008270">
    <property type="term" value="F:zinc ion binding"/>
    <property type="evidence" value="ECO:0007669"/>
    <property type="project" value="InterPro"/>
</dbReference>
<organism evidence="12 13">
    <name type="scientific">Scylla paramamosain</name>
    <name type="common">Mud crab</name>
    <dbReference type="NCBI Taxonomy" id="85552"/>
    <lineage>
        <taxon>Eukaryota</taxon>
        <taxon>Metazoa</taxon>
        <taxon>Ecdysozoa</taxon>
        <taxon>Arthropoda</taxon>
        <taxon>Crustacea</taxon>
        <taxon>Multicrustacea</taxon>
        <taxon>Malacostraca</taxon>
        <taxon>Eumalacostraca</taxon>
        <taxon>Eucarida</taxon>
        <taxon>Decapoda</taxon>
        <taxon>Pleocyemata</taxon>
        <taxon>Brachyura</taxon>
        <taxon>Eubrachyura</taxon>
        <taxon>Portunoidea</taxon>
        <taxon>Portunidae</taxon>
        <taxon>Portuninae</taxon>
        <taxon>Scylla</taxon>
    </lineage>
</organism>
<keyword evidence="5" id="KW-0378">Hydrolase</keyword>
<feature type="active site" evidence="8">
    <location>
        <position position="143"/>
    </location>
</feature>
<keyword evidence="7" id="KW-0482">Metalloprotease</keyword>
<accession>A0AAW0SXK2</accession>
<keyword evidence="6 9" id="KW-0862">Zinc</keyword>
<dbReference type="GO" id="GO:0006508">
    <property type="term" value="P:proteolysis"/>
    <property type="evidence" value="ECO:0007669"/>
    <property type="project" value="UniProtKB-KW"/>
</dbReference>
<feature type="binding site" evidence="9">
    <location>
        <position position="146"/>
    </location>
    <ligand>
        <name>Zn(2+)</name>
        <dbReference type="ChEBI" id="CHEBI:29105"/>
        <label>2</label>
        <note>catalytic</note>
    </ligand>
</feature>
<evidence type="ECO:0000256" key="10">
    <source>
        <dbReference type="SAM" id="MobiDB-lite"/>
    </source>
</evidence>
<dbReference type="PANTHER" id="PTHR10201:SF291">
    <property type="entry name" value="MATRIX METALLOPROTEINASE 1, ISOFORM C-RELATED"/>
    <property type="match status" value="1"/>
</dbReference>
<feature type="region of interest" description="Disordered" evidence="10">
    <location>
        <begin position="178"/>
        <end position="221"/>
    </location>
</feature>
<keyword evidence="13" id="KW-1185">Reference proteome</keyword>
<keyword evidence="3 9" id="KW-0479">Metal-binding</keyword>
<keyword evidence="2" id="KW-0645">Protease</keyword>
<feature type="binding site" evidence="9">
    <location>
        <position position="152"/>
    </location>
    <ligand>
        <name>Zn(2+)</name>
        <dbReference type="ChEBI" id="CHEBI:29105"/>
        <label>2</label>
        <note>catalytic</note>
    </ligand>
</feature>
<evidence type="ECO:0000256" key="1">
    <source>
        <dbReference type="ARBA" id="ARBA00010370"/>
    </source>
</evidence>
<dbReference type="PRINTS" id="PR00138">
    <property type="entry name" value="MATRIXIN"/>
</dbReference>
<dbReference type="InterPro" id="IPR001818">
    <property type="entry name" value="Pept_M10_metallopeptidase"/>
</dbReference>
<dbReference type="InterPro" id="IPR021190">
    <property type="entry name" value="Pept_M10A"/>
</dbReference>
<dbReference type="GO" id="GO:0031012">
    <property type="term" value="C:extracellular matrix"/>
    <property type="evidence" value="ECO:0007669"/>
    <property type="project" value="InterPro"/>
</dbReference>
<comment type="cofactor">
    <cofactor evidence="9">
        <name>Ca(2+)</name>
        <dbReference type="ChEBI" id="CHEBI:29108"/>
    </cofactor>
    <text evidence="9">Can bind about 5 Ca(2+) ions per subunit.</text>
</comment>
<evidence type="ECO:0000256" key="5">
    <source>
        <dbReference type="ARBA" id="ARBA00022801"/>
    </source>
</evidence>
<comment type="similarity">
    <text evidence="1">Belongs to the peptidase M10A family.</text>
</comment>
<evidence type="ECO:0000313" key="13">
    <source>
        <dbReference type="Proteomes" id="UP001487740"/>
    </source>
</evidence>
<evidence type="ECO:0000256" key="9">
    <source>
        <dbReference type="PIRSR" id="PIRSR621190-2"/>
    </source>
</evidence>
<feature type="binding site" evidence="9">
    <location>
        <position position="88"/>
    </location>
    <ligand>
        <name>Zn(2+)</name>
        <dbReference type="ChEBI" id="CHEBI:29105"/>
        <label>1</label>
    </ligand>
</feature>
<feature type="binding site" evidence="9">
    <location>
        <position position="142"/>
    </location>
    <ligand>
        <name>Zn(2+)</name>
        <dbReference type="ChEBI" id="CHEBI:29105"/>
        <label>2</label>
        <note>catalytic</note>
    </ligand>
</feature>
<dbReference type="EMBL" id="JARAKH010000043">
    <property type="protein sequence ID" value="KAK8379871.1"/>
    <property type="molecule type" value="Genomic_DNA"/>
</dbReference>
<keyword evidence="9" id="KW-0106">Calcium</keyword>
<dbReference type="SMART" id="SM00235">
    <property type="entry name" value="ZnMc"/>
    <property type="match status" value="1"/>
</dbReference>
<dbReference type="CDD" id="cd04278">
    <property type="entry name" value="ZnMc_MMP"/>
    <property type="match status" value="1"/>
</dbReference>
<gene>
    <name evidence="12" type="ORF">O3P69_019700</name>
</gene>
<feature type="binding site" evidence="9">
    <location>
        <position position="112"/>
    </location>
    <ligand>
        <name>Ca(2+)</name>
        <dbReference type="ChEBI" id="CHEBI:29108"/>
        <label>2</label>
    </ligand>
</feature>
<keyword evidence="4" id="KW-0732">Signal</keyword>
<reference evidence="12 13" key="1">
    <citation type="submission" date="2023-03" db="EMBL/GenBank/DDBJ databases">
        <title>High-quality genome of Scylla paramamosain provides insights in environmental adaptation.</title>
        <authorList>
            <person name="Zhang L."/>
        </authorList>
    </citation>
    <scope>NUCLEOTIDE SEQUENCE [LARGE SCALE GENOMIC DNA]</scope>
    <source>
        <strain evidence="12">LZ_2023a</strain>
        <tissue evidence="12">Muscle</tissue>
    </source>
</reference>
<feature type="binding site" evidence="9">
    <location>
        <position position="114"/>
    </location>
    <ligand>
        <name>Ca(2+)</name>
        <dbReference type="ChEBI" id="CHEBI:29108"/>
        <label>2</label>
    </ligand>
</feature>
<feature type="compositionally biased region" description="Low complexity" evidence="10">
    <location>
        <begin position="206"/>
        <end position="221"/>
    </location>
</feature>
<feature type="binding site" evidence="9">
    <location>
        <position position="119"/>
    </location>
    <ligand>
        <name>Ca(2+)</name>
        <dbReference type="ChEBI" id="CHEBI:29108"/>
        <label>1</label>
    </ligand>
</feature>
<evidence type="ECO:0000256" key="8">
    <source>
        <dbReference type="PIRSR" id="PIRSR621190-1"/>
    </source>
</evidence>
<dbReference type="GO" id="GO:0030198">
    <property type="term" value="P:extracellular matrix organization"/>
    <property type="evidence" value="ECO:0007669"/>
    <property type="project" value="TreeGrafter"/>
</dbReference>
<dbReference type="AlphaFoldDB" id="A0AAW0SXK2"/>
<proteinExistence type="inferred from homology"/>
<feature type="binding site" evidence="9">
    <location>
        <position position="90"/>
    </location>
    <ligand>
        <name>Zn(2+)</name>
        <dbReference type="ChEBI" id="CHEBI:29105"/>
        <label>1</label>
    </ligand>
</feature>
<protein>
    <recommendedName>
        <fullName evidence="11">Peptidase metallopeptidase domain-containing protein</fullName>
    </recommendedName>
</protein>
<dbReference type="InterPro" id="IPR024079">
    <property type="entry name" value="MetalloPept_cat_dom_sf"/>
</dbReference>
<evidence type="ECO:0000256" key="2">
    <source>
        <dbReference type="ARBA" id="ARBA00022670"/>
    </source>
</evidence>
<feature type="binding site" evidence="9">
    <location>
        <position position="78"/>
    </location>
    <ligand>
        <name>Ca(2+)</name>
        <dbReference type="ChEBI" id="CHEBI:29108"/>
        <label>2</label>
    </ligand>
</feature>
<feature type="binding site" evidence="9">
    <location>
        <position position="103"/>
    </location>
    <ligand>
        <name>Zn(2+)</name>
        <dbReference type="ChEBI" id="CHEBI:29105"/>
        <label>1</label>
    </ligand>
</feature>
<dbReference type="Pfam" id="PF00413">
    <property type="entry name" value="Peptidase_M10"/>
    <property type="match status" value="1"/>
</dbReference>
<sequence length="221" mass="24944">MRGDSNSPTNHTRKRRYLLQGKKWDKTELTWALRKSSRHTSRLDSGTIRQQFTTALQLWEKVSALKFTEVQKEAKNIDIYVDFMKGTHGDGYSFDGKGRKLAHAFYPGGGIGGDVHFDDDDHFVQHHLREDGKTSLLITAAHELGHSLGLSHSDAPKALMAPFYQDFGDEFELPQDDRYAIQTTPTPNDQHTTSQTTPTPNDHHTTSQTTPTPTYTKHPPS</sequence>
<evidence type="ECO:0000256" key="3">
    <source>
        <dbReference type="ARBA" id="ARBA00022723"/>
    </source>
</evidence>
<evidence type="ECO:0000256" key="6">
    <source>
        <dbReference type="ARBA" id="ARBA00022833"/>
    </source>
</evidence>
<evidence type="ECO:0000256" key="4">
    <source>
        <dbReference type="ARBA" id="ARBA00022729"/>
    </source>
</evidence>
<dbReference type="GO" id="GO:0030574">
    <property type="term" value="P:collagen catabolic process"/>
    <property type="evidence" value="ECO:0007669"/>
    <property type="project" value="TreeGrafter"/>
</dbReference>
<comment type="cofactor">
    <cofactor evidence="9">
        <name>Zn(2+)</name>
        <dbReference type="ChEBI" id="CHEBI:29105"/>
    </cofactor>
    <text evidence="9">Binds 2 Zn(2+) ions per subunit.</text>
</comment>
<evidence type="ECO:0000256" key="7">
    <source>
        <dbReference type="ARBA" id="ARBA00023049"/>
    </source>
</evidence>
<dbReference type="Proteomes" id="UP001487740">
    <property type="component" value="Unassembled WGS sequence"/>
</dbReference>
<feature type="binding site" evidence="9">
    <location>
        <position position="96"/>
    </location>
    <ligand>
        <name>Ca(2+)</name>
        <dbReference type="ChEBI" id="CHEBI:29108"/>
        <label>3</label>
    </ligand>
</feature>
<feature type="compositionally biased region" description="Polar residues" evidence="10">
    <location>
        <begin position="181"/>
        <end position="200"/>
    </location>
</feature>
<dbReference type="PANTHER" id="PTHR10201">
    <property type="entry name" value="MATRIX METALLOPROTEINASE"/>
    <property type="match status" value="1"/>
</dbReference>
<feature type="binding site" evidence="9">
    <location>
        <position position="118"/>
    </location>
    <ligand>
        <name>Ca(2+)</name>
        <dbReference type="ChEBI" id="CHEBI:29108"/>
        <label>3</label>
    </ligand>
</feature>
<feature type="domain" description="Peptidase metallopeptidase" evidence="11">
    <location>
        <begin position="20"/>
        <end position="187"/>
    </location>
</feature>
<evidence type="ECO:0000313" key="12">
    <source>
        <dbReference type="EMBL" id="KAK8379871.1"/>
    </source>
</evidence>
<feature type="binding site" evidence="9">
    <location>
        <position position="116"/>
    </location>
    <ligand>
        <name>Zn(2+)</name>
        <dbReference type="ChEBI" id="CHEBI:29105"/>
        <label>1</label>
    </ligand>
</feature>